<organism evidence="5 6">
    <name type="scientific">Streptomyces glebosus</name>
    <dbReference type="NCBI Taxonomy" id="249580"/>
    <lineage>
        <taxon>Bacteria</taxon>
        <taxon>Bacillati</taxon>
        <taxon>Actinomycetota</taxon>
        <taxon>Actinomycetes</taxon>
        <taxon>Kitasatosporales</taxon>
        <taxon>Streptomycetaceae</taxon>
        <taxon>Streptomyces</taxon>
    </lineage>
</organism>
<keyword evidence="3" id="KW-0812">Transmembrane</keyword>
<evidence type="ECO:0000313" key="6">
    <source>
        <dbReference type="Proteomes" id="UP000430079"/>
    </source>
</evidence>
<name>A0A640SKY1_9ACTN</name>
<dbReference type="GO" id="GO:0016791">
    <property type="term" value="F:phosphatase activity"/>
    <property type="evidence" value="ECO:0007669"/>
    <property type="project" value="TreeGrafter"/>
</dbReference>
<feature type="region of interest" description="Disordered" evidence="2">
    <location>
        <begin position="397"/>
        <end position="420"/>
    </location>
</feature>
<evidence type="ECO:0000256" key="1">
    <source>
        <dbReference type="ARBA" id="ARBA00022801"/>
    </source>
</evidence>
<keyword evidence="6" id="KW-1185">Reference proteome</keyword>
<proteinExistence type="predicted"/>
<dbReference type="InterPro" id="IPR052016">
    <property type="entry name" value="Bact_Sigma-Reg"/>
</dbReference>
<dbReference type="Pfam" id="PF07228">
    <property type="entry name" value="SpoIIE"/>
    <property type="match status" value="1"/>
</dbReference>
<dbReference type="SUPFAM" id="SSF81606">
    <property type="entry name" value="PP2C-like"/>
    <property type="match status" value="1"/>
</dbReference>
<dbReference type="EMBL" id="BLIO01000001">
    <property type="protein sequence ID" value="GFE12109.1"/>
    <property type="molecule type" value="Genomic_DNA"/>
</dbReference>
<feature type="transmembrane region" description="Helical" evidence="3">
    <location>
        <begin position="93"/>
        <end position="113"/>
    </location>
</feature>
<feature type="transmembrane region" description="Helical" evidence="3">
    <location>
        <begin position="55"/>
        <end position="81"/>
    </location>
</feature>
<comment type="caution">
    <text evidence="5">The sequence shown here is derived from an EMBL/GenBank/DDBJ whole genome shotgun (WGS) entry which is preliminary data.</text>
</comment>
<reference evidence="5 6" key="1">
    <citation type="submission" date="2019-12" db="EMBL/GenBank/DDBJ databases">
        <title>Whole genome shotgun sequence of Streptomyces hygroscopicus subsp. glebosus NBRC 13786.</title>
        <authorList>
            <person name="Ichikawa N."/>
            <person name="Kimura A."/>
            <person name="Kitahashi Y."/>
            <person name="Komaki H."/>
            <person name="Tamura T."/>
        </authorList>
    </citation>
    <scope>NUCLEOTIDE SEQUENCE [LARGE SCALE GENOMIC DNA]</scope>
    <source>
        <strain evidence="5 6">NBRC 13786</strain>
    </source>
</reference>
<evidence type="ECO:0000256" key="3">
    <source>
        <dbReference type="SAM" id="Phobius"/>
    </source>
</evidence>
<dbReference type="PANTHER" id="PTHR43156">
    <property type="entry name" value="STAGE II SPORULATION PROTEIN E-RELATED"/>
    <property type="match status" value="1"/>
</dbReference>
<feature type="transmembrane region" description="Helical" evidence="3">
    <location>
        <begin position="119"/>
        <end position="139"/>
    </location>
</feature>
<sequence length="420" mass="43954">MRPARIHHHDHRPQWQLAHPFSALRRAARRAAPPRGEAPSGGAGVRRHFASVVPVLIIAAVALLALTGGTGMSWLPLLAVGPALAAATSGPWGVLRIGALAVGLGAAIGIHAGTSDRELTIVLAALSAVTLASSLAATLRRRREQVLAAVRSVAEAAQHAFLKPVPATVGPFQAAVRYSAAAAEARIGGDLYALVPTPYGIRLIVGDVRGKGLPAVGVAALVLGVFREAAYDEPDLLDVVHRIERSLARNLSPDDFVTAVIAGYPDADRMELVNCGHAAPLLVQDSAVLPVEPARPTPPLGLRALADESPILQEVALADGNQLLFYTDGVTEARDHEREFYPLSERLAVHLSEEPSHTLAALHEDLLIHVGGELHDDAAMLLLRKPAVAPVRPVGSVGSVGSNAVDEPVGRPPSRPVAAE</sequence>
<dbReference type="InterPro" id="IPR001932">
    <property type="entry name" value="PPM-type_phosphatase-like_dom"/>
</dbReference>
<dbReference type="PANTHER" id="PTHR43156:SF2">
    <property type="entry name" value="STAGE II SPORULATION PROTEIN E"/>
    <property type="match status" value="1"/>
</dbReference>
<dbReference type="RefSeq" id="WP_229894091.1">
    <property type="nucleotide sequence ID" value="NZ_BLIO01000001.1"/>
</dbReference>
<evidence type="ECO:0000259" key="4">
    <source>
        <dbReference type="SMART" id="SM00331"/>
    </source>
</evidence>
<keyword evidence="3" id="KW-1133">Transmembrane helix</keyword>
<dbReference type="SMART" id="SM00331">
    <property type="entry name" value="PP2C_SIG"/>
    <property type="match status" value="1"/>
</dbReference>
<evidence type="ECO:0000313" key="5">
    <source>
        <dbReference type="EMBL" id="GFE12109.1"/>
    </source>
</evidence>
<feature type="compositionally biased region" description="Pro residues" evidence="2">
    <location>
        <begin position="410"/>
        <end position="420"/>
    </location>
</feature>
<feature type="domain" description="PPM-type phosphatase" evidence="4">
    <location>
        <begin position="173"/>
        <end position="385"/>
    </location>
</feature>
<dbReference type="Gene3D" id="3.60.40.10">
    <property type="entry name" value="PPM-type phosphatase domain"/>
    <property type="match status" value="1"/>
</dbReference>
<evidence type="ECO:0000256" key="2">
    <source>
        <dbReference type="SAM" id="MobiDB-lite"/>
    </source>
</evidence>
<dbReference type="AlphaFoldDB" id="A0A640SKY1"/>
<dbReference type="FunFam" id="3.60.40.10:FF:000058">
    <property type="entry name" value="Stage II sporulation protein E"/>
    <property type="match status" value="1"/>
</dbReference>
<dbReference type="Proteomes" id="UP000430079">
    <property type="component" value="Unassembled WGS sequence"/>
</dbReference>
<accession>A0A640SKY1</accession>
<protein>
    <submittedName>
        <fullName evidence="5">Membrane protein</fullName>
    </submittedName>
</protein>
<dbReference type="InterPro" id="IPR036457">
    <property type="entry name" value="PPM-type-like_dom_sf"/>
</dbReference>
<gene>
    <name evidence="5" type="ORF">Sgleb_01560</name>
</gene>
<keyword evidence="1" id="KW-0378">Hydrolase</keyword>
<keyword evidence="3" id="KW-0472">Membrane</keyword>